<dbReference type="EMBL" id="GBXM01069384">
    <property type="protein sequence ID" value="JAH39193.1"/>
    <property type="molecule type" value="Transcribed_RNA"/>
</dbReference>
<reference evidence="2" key="1">
    <citation type="submission" date="2014-11" db="EMBL/GenBank/DDBJ databases">
        <authorList>
            <person name="Amaro Gonzalez C."/>
        </authorList>
    </citation>
    <scope>NUCLEOTIDE SEQUENCE</scope>
</reference>
<accession>A0A0E9SF94</accession>
<evidence type="ECO:0000313" key="2">
    <source>
        <dbReference type="EMBL" id="JAH39193.1"/>
    </source>
</evidence>
<reference evidence="2" key="2">
    <citation type="journal article" date="2015" name="Fish Shellfish Immunol.">
        <title>Early steps in the European eel (Anguilla anguilla)-Vibrio vulnificus interaction in the gills: Role of the RtxA13 toxin.</title>
        <authorList>
            <person name="Callol A."/>
            <person name="Pajuelo D."/>
            <person name="Ebbesson L."/>
            <person name="Teles M."/>
            <person name="MacKenzie S."/>
            <person name="Amaro C."/>
        </authorList>
    </citation>
    <scope>NUCLEOTIDE SEQUENCE</scope>
</reference>
<evidence type="ECO:0000256" key="1">
    <source>
        <dbReference type="SAM" id="Phobius"/>
    </source>
</evidence>
<dbReference type="AlphaFoldDB" id="A0A0E9SF94"/>
<keyword evidence="1" id="KW-0812">Transmembrane</keyword>
<name>A0A0E9SF94_ANGAN</name>
<keyword evidence="1" id="KW-0472">Membrane</keyword>
<keyword evidence="1" id="KW-1133">Transmembrane helix</keyword>
<feature type="transmembrane region" description="Helical" evidence="1">
    <location>
        <begin position="15"/>
        <end position="33"/>
    </location>
</feature>
<organism evidence="2">
    <name type="scientific">Anguilla anguilla</name>
    <name type="common">European freshwater eel</name>
    <name type="synonym">Muraena anguilla</name>
    <dbReference type="NCBI Taxonomy" id="7936"/>
    <lineage>
        <taxon>Eukaryota</taxon>
        <taxon>Metazoa</taxon>
        <taxon>Chordata</taxon>
        <taxon>Craniata</taxon>
        <taxon>Vertebrata</taxon>
        <taxon>Euteleostomi</taxon>
        <taxon>Actinopterygii</taxon>
        <taxon>Neopterygii</taxon>
        <taxon>Teleostei</taxon>
        <taxon>Anguilliformes</taxon>
        <taxon>Anguillidae</taxon>
        <taxon>Anguilla</taxon>
    </lineage>
</organism>
<sequence length="34" mass="4245">MCQNQRFLNFSFDTFMDYFGTHMLWLVFFFILLA</sequence>
<proteinExistence type="predicted"/>
<protein>
    <submittedName>
        <fullName evidence="2">Uncharacterized protein</fullName>
    </submittedName>
</protein>